<dbReference type="EMBL" id="JACCCO010000002">
    <property type="protein sequence ID" value="NYF41690.1"/>
    <property type="molecule type" value="Genomic_DNA"/>
</dbReference>
<evidence type="ECO:0000313" key="2">
    <source>
        <dbReference type="EMBL" id="NYF41690.1"/>
    </source>
</evidence>
<dbReference type="Pfam" id="PF13466">
    <property type="entry name" value="STAS_2"/>
    <property type="match status" value="1"/>
</dbReference>
<dbReference type="InterPro" id="IPR036513">
    <property type="entry name" value="STAS_dom_sf"/>
</dbReference>
<accession>A0A852V0K2</accession>
<evidence type="ECO:0000313" key="3">
    <source>
        <dbReference type="Proteomes" id="UP000576393"/>
    </source>
</evidence>
<gene>
    <name evidence="2" type="ORF">HDA43_003891</name>
</gene>
<name>A0A852V0K2_9ACTN</name>
<dbReference type="AlphaFoldDB" id="A0A852V0K2"/>
<protein>
    <submittedName>
        <fullName evidence="2">Anti-sigma B factor antagonist</fullName>
    </submittedName>
</protein>
<organism evidence="2 3">
    <name type="scientific">Streptosporangium sandarakinum</name>
    <dbReference type="NCBI Taxonomy" id="1260955"/>
    <lineage>
        <taxon>Bacteria</taxon>
        <taxon>Bacillati</taxon>
        <taxon>Actinomycetota</taxon>
        <taxon>Actinomycetes</taxon>
        <taxon>Streptosporangiales</taxon>
        <taxon>Streptosporangiaceae</taxon>
        <taxon>Streptosporangium</taxon>
    </lineage>
</organism>
<evidence type="ECO:0000259" key="1">
    <source>
        <dbReference type="PROSITE" id="PS50801"/>
    </source>
</evidence>
<sequence>MLEKTPLRTEVRSCEPGTVLLVLTGDLDYDTAAELVAAAQEVLGGGVSRLDVDLSGLDFVDSSGLAALINVYNVAREQEAGLRIVALTSYLRHLFQVTALDHIFELPA</sequence>
<dbReference type="PANTHER" id="PTHR33495">
    <property type="entry name" value="ANTI-SIGMA FACTOR ANTAGONIST TM_1081-RELATED-RELATED"/>
    <property type="match status" value="1"/>
</dbReference>
<dbReference type="InterPro" id="IPR002645">
    <property type="entry name" value="STAS_dom"/>
</dbReference>
<comment type="caution">
    <text evidence="2">The sequence shown here is derived from an EMBL/GenBank/DDBJ whole genome shotgun (WGS) entry which is preliminary data.</text>
</comment>
<proteinExistence type="predicted"/>
<keyword evidence="3" id="KW-1185">Reference proteome</keyword>
<feature type="domain" description="STAS" evidence="1">
    <location>
        <begin position="16"/>
        <end position="108"/>
    </location>
</feature>
<dbReference type="Proteomes" id="UP000576393">
    <property type="component" value="Unassembled WGS sequence"/>
</dbReference>
<dbReference type="RefSeq" id="WP_179823651.1">
    <property type="nucleotide sequence ID" value="NZ_JACCCO010000002.1"/>
</dbReference>
<dbReference type="GO" id="GO:0043856">
    <property type="term" value="F:anti-sigma factor antagonist activity"/>
    <property type="evidence" value="ECO:0007669"/>
    <property type="project" value="TreeGrafter"/>
</dbReference>
<dbReference type="Gene3D" id="3.30.750.24">
    <property type="entry name" value="STAS domain"/>
    <property type="match status" value="1"/>
</dbReference>
<dbReference type="InterPro" id="IPR058548">
    <property type="entry name" value="MlaB-like_STAS"/>
</dbReference>
<dbReference type="SUPFAM" id="SSF52091">
    <property type="entry name" value="SpoIIaa-like"/>
    <property type="match status" value="1"/>
</dbReference>
<dbReference type="PANTHER" id="PTHR33495:SF2">
    <property type="entry name" value="ANTI-SIGMA FACTOR ANTAGONIST TM_1081-RELATED"/>
    <property type="match status" value="1"/>
</dbReference>
<dbReference type="PROSITE" id="PS50801">
    <property type="entry name" value="STAS"/>
    <property type="match status" value="1"/>
</dbReference>
<dbReference type="CDD" id="cd07043">
    <property type="entry name" value="STAS_anti-anti-sigma_factors"/>
    <property type="match status" value="1"/>
</dbReference>
<reference evidence="2 3" key="1">
    <citation type="submission" date="2020-07" db="EMBL/GenBank/DDBJ databases">
        <title>Sequencing the genomes of 1000 actinobacteria strains.</title>
        <authorList>
            <person name="Klenk H.-P."/>
        </authorList>
    </citation>
    <scope>NUCLEOTIDE SEQUENCE [LARGE SCALE GENOMIC DNA]</scope>
    <source>
        <strain evidence="2 3">DSM 45763</strain>
    </source>
</reference>